<organism evidence="18 19">
    <name type="scientific">Exaiptasia diaphana</name>
    <name type="common">Tropical sea anemone</name>
    <name type="synonym">Aiptasia pulchella</name>
    <dbReference type="NCBI Taxonomy" id="2652724"/>
    <lineage>
        <taxon>Eukaryota</taxon>
        <taxon>Metazoa</taxon>
        <taxon>Cnidaria</taxon>
        <taxon>Anthozoa</taxon>
        <taxon>Hexacorallia</taxon>
        <taxon>Actiniaria</taxon>
        <taxon>Aiptasiidae</taxon>
        <taxon>Exaiptasia</taxon>
    </lineage>
</organism>
<dbReference type="AlphaFoldDB" id="A0A913Y6F4"/>
<evidence type="ECO:0000313" key="19">
    <source>
        <dbReference type="Proteomes" id="UP000887567"/>
    </source>
</evidence>
<evidence type="ECO:0000256" key="12">
    <source>
        <dbReference type="ARBA" id="ARBA00030249"/>
    </source>
</evidence>
<dbReference type="GO" id="GO:0019842">
    <property type="term" value="F:vitamin binding"/>
    <property type="evidence" value="ECO:0007669"/>
    <property type="project" value="TreeGrafter"/>
</dbReference>
<dbReference type="InterPro" id="IPR014710">
    <property type="entry name" value="RmlC-like_jellyroll"/>
</dbReference>
<evidence type="ECO:0000256" key="16">
    <source>
        <dbReference type="SAM" id="Phobius"/>
    </source>
</evidence>
<keyword evidence="8 16" id="KW-0472">Membrane</keyword>
<sequence length="713" mass="83440">MKTINSPNNILHQIISYLLTPCDPSNLGVFRFFFGLLMVIDIPQERGFAHIDEKWEEGMCYFTLFNFLKPMSYEWMHVLYTVMFLAAFSVMIGFLYRISCFTLMTCYWYIFFLDKGVWNNHSYLYGVISVMLLMTDCNRYWSVDGLLFSSIRNSHIPKWNYFIFKFQVVLVYFYAGIKKLDHDWMTGYSMTGLANKWVFDPFRPFMSNENIDFYLVHISGLCYDLFVGFFLLFEKTRLVGVTFSLMFHGMNSQMFSIGMFPYTMMASLTLFYSEKWPKTLLSRFPGCFSFAMPLLREAQSSSHCVYTDEAEVTAKKDNEETTTRNTGAKSSGSHVKWSHKLMLMLFGFHVAIQCFLPYSHFLTKGYNGWTEGLYGYSWDMMVHSWSTQHIRVKVVDQSDGKEVFIRPGVFIAGGRRSHSRWSSHPDMIKQYTACLAEKLKNHQDINISEPAIYLDIWRSLNQRFQQRFVDPNVNLVEAPWSPFAHSPWVLPLLTDLTPWREKMKEIEQKRLNTSMGNFTEIVFVADFPGLMLENFVSEELNTTLTVLQGRVNVEVDNANQTLGEGEEITVPSNASHVVYTVSDTPACWMYVYLNTTVFNNETLRQWVMHPETRPSSREKEQLKKKSLFDRFMEFMVNKYMIFYVTFWNSYHAIGHLTVGLEYPWEHAEHNEQPDESSLPSESVSEGQDMEHRTENTTIHEPDYVQKETLKSEL</sequence>
<feature type="transmembrane region" description="Helical" evidence="16">
    <location>
        <begin position="253"/>
        <end position="273"/>
    </location>
</feature>
<feature type="compositionally biased region" description="Polar residues" evidence="15">
    <location>
        <begin position="675"/>
        <end position="685"/>
    </location>
</feature>
<evidence type="ECO:0000256" key="9">
    <source>
        <dbReference type="ARBA" id="ARBA00023157"/>
    </source>
</evidence>
<dbReference type="GO" id="GO:0005789">
    <property type="term" value="C:endoplasmic reticulum membrane"/>
    <property type="evidence" value="ECO:0007669"/>
    <property type="project" value="UniProtKB-SubCell"/>
</dbReference>
<dbReference type="InterPro" id="IPR011051">
    <property type="entry name" value="RmlC_Cupin_sf"/>
</dbReference>
<comment type="subcellular location">
    <subcellularLocation>
        <location evidence="1">Endoplasmic reticulum membrane</location>
        <topology evidence="1">Multi-pass membrane protein</topology>
    </subcellularLocation>
</comment>
<dbReference type="GeneID" id="110252598"/>
<evidence type="ECO:0000256" key="11">
    <source>
        <dbReference type="ARBA" id="ARBA00030083"/>
    </source>
</evidence>
<feature type="transmembrane region" description="Helical" evidence="16">
    <location>
        <begin position="213"/>
        <end position="233"/>
    </location>
</feature>
<evidence type="ECO:0000256" key="2">
    <source>
        <dbReference type="ARBA" id="ARBA00012248"/>
    </source>
</evidence>
<feature type="domain" description="HTTM-like" evidence="17">
    <location>
        <begin position="19"/>
        <end position="276"/>
    </location>
</feature>
<dbReference type="Pfam" id="PF22777">
    <property type="entry name" value="VKGC_lumenal_dom"/>
    <property type="match status" value="1"/>
</dbReference>
<feature type="compositionally biased region" description="Basic and acidic residues" evidence="15">
    <location>
        <begin position="688"/>
        <end position="713"/>
    </location>
</feature>
<dbReference type="OMA" id="TYLNHYY"/>
<dbReference type="GO" id="GO:0008488">
    <property type="term" value="F:gamma-glutamyl carboxylase activity"/>
    <property type="evidence" value="ECO:0007669"/>
    <property type="project" value="UniProtKB-EC"/>
</dbReference>
<evidence type="ECO:0000256" key="13">
    <source>
        <dbReference type="ARBA" id="ARBA00032107"/>
    </source>
</evidence>
<dbReference type="PANTHER" id="PTHR12639:SF6">
    <property type="entry name" value="VITAMIN K-DEPENDENT GAMMA-CARBOXYLASE"/>
    <property type="match status" value="1"/>
</dbReference>
<dbReference type="KEGG" id="epa:110252598"/>
<evidence type="ECO:0000256" key="1">
    <source>
        <dbReference type="ARBA" id="ARBA00004477"/>
    </source>
</evidence>
<dbReference type="PANTHER" id="PTHR12639">
    <property type="entry name" value="VITAMIN K-DEPENDENT GAMMA-CARBOXYLASE"/>
    <property type="match status" value="1"/>
</dbReference>
<evidence type="ECO:0000256" key="15">
    <source>
        <dbReference type="SAM" id="MobiDB-lite"/>
    </source>
</evidence>
<dbReference type="RefSeq" id="XP_020915083.1">
    <property type="nucleotide sequence ID" value="XM_021059424.2"/>
</dbReference>
<evidence type="ECO:0000256" key="4">
    <source>
        <dbReference type="ARBA" id="ARBA00022692"/>
    </source>
</evidence>
<feature type="region of interest" description="Disordered" evidence="15">
    <location>
        <begin position="667"/>
        <end position="713"/>
    </location>
</feature>
<feature type="transmembrane region" description="Helical" evidence="16">
    <location>
        <begin position="161"/>
        <end position="177"/>
    </location>
</feature>
<evidence type="ECO:0000256" key="14">
    <source>
        <dbReference type="ARBA" id="ARBA00048415"/>
    </source>
</evidence>
<name>A0A913Y6F4_EXADI</name>
<accession>A0A913Y6F4</accession>
<dbReference type="InterPro" id="IPR053935">
    <property type="entry name" value="VKGC_lumenal_dom"/>
</dbReference>
<dbReference type="SMART" id="SM00752">
    <property type="entry name" value="HTTM"/>
    <property type="match status" value="1"/>
</dbReference>
<dbReference type="Pfam" id="PF05090">
    <property type="entry name" value="HTTM"/>
    <property type="match status" value="1"/>
</dbReference>
<proteinExistence type="predicted"/>
<reference evidence="18" key="1">
    <citation type="submission" date="2022-11" db="UniProtKB">
        <authorList>
            <consortium name="EnsemblMetazoa"/>
        </authorList>
    </citation>
    <scope>IDENTIFICATION</scope>
</reference>
<comment type="catalytic activity">
    <reaction evidence="14">
        <text>4-carboxy-L-glutamyl-[protein] + 2,3-epoxyphylloquinone + H2O + H(+) = phylloquinol + L-glutamyl-[protein] + CO2 + O2</text>
        <dbReference type="Rhea" id="RHEA:45140"/>
        <dbReference type="Rhea" id="RHEA-COMP:10208"/>
        <dbReference type="Rhea" id="RHEA-COMP:11094"/>
        <dbReference type="ChEBI" id="CHEBI:15377"/>
        <dbReference type="ChEBI" id="CHEBI:15378"/>
        <dbReference type="ChEBI" id="CHEBI:15379"/>
        <dbReference type="ChEBI" id="CHEBI:15759"/>
        <dbReference type="ChEBI" id="CHEBI:16526"/>
        <dbReference type="ChEBI" id="CHEBI:28433"/>
        <dbReference type="ChEBI" id="CHEBI:29973"/>
        <dbReference type="ChEBI" id="CHEBI:84990"/>
        <dbReference type="EC" id="4.1.1.90"/>
    </reaction>
    <physiologicalReaction direction="right-to-left" evidence="14">
        <dbReference type="Rhea" id="RHEA:45142"/>
    </physiologicalReaction>
</comment>
<evidence type="ECO:0000259" key="17">
    <source>
        <dbReference type="SMART" id="SM00752"/>
    </source>
</evidence>
<protein>
    <recommendedName>
        <fullName evidence="3">Vitamin K-dependent gamma-carboxylase</fullName>
        <ecNumber evidence="2">4.1.1.90</ecNumber>
    </recommendedName>
    <alternativeName>
        <fullName evidence="11">Gamma-glutamyl carboxylase</fullName>
    </alternativeName>
    <alternativeName>
        <fullName evidence="12">Peptidyl-glutamate 4-carboxylase</fullName>
    </alternativeName>
    <alternativeName>
        <fullName evidence="13">Vitamin K gamma glutamyl carboxylase</fullName>
    </alternativeName>
</protein>
<feature type="transmembrane region" description="Helical" evidence="16">
    <location>
        <begin position="78"/>
        <end position="111"/>
    </location>
</feature>
<dbReference type="InterPro" id="IPR011020">
    <property type="entry name" value="HTTM-like"/>
</dbReference>
<dbReference type="Proteomes" id="UP000887567">
    <property type="component" value="Unplaced"/>
</dbReference>
<evidence type="ECO:0000256" key="3">
    <source>
        <dbReference type="ARBA" id="ARBA00017054"/>
    </source>
</evidence>
<dbReference type="SUPFAM" id="SSF51182">
    <property type="entry name" value="RmlC-like cupins"/>
    <property type="match status" value="1"/>
</dbReference>
<keyword evidence="10" id="KW-0456">Lyase</keyword>
<keyword evidence="4 16" id="KW-0812">Transmembrane</keyword>
<evidence type="ECO:0000256" key="5">
    <source>
        <dbReference type="ARBA" id="ARBA00022824"/>
    </source>
</evidence>
<dbReference type="EC" id="4.1.1.90" evidence="2"/>
<dbReference type="OrthoDB" id="206689at2759"/>
<keyword evidence="5" id="KW-0256">Endoplasmic reticulum</keyword>
<dbReference type="InterPro" id="IPR007782">
    <property type="entry name" value="VKG_COase"/>
</dbReference>
<evidence type="ECO:0000256" key="6">
    <source>
        <dbReference type="ARBA" id="ARBA00022989"/>
    </source>
</evidence>
<dbReference type="EnsemblMetazoa" id="XM_021059424.2">
    <property type="protein sequence ID" value="XP_020915083.1"/>
    <property type="gene ID" value="LOC110252598"/>
</dbReference>
<keyword evidence="6 16" id="KW-1133">Transmembrane helix</keyword>
<evidence type="ECO:0000256" key="10">
    <source>
        <dbReference type="ARBA" id="ARBA00023239"/>
    </source>
</evidence>
<dbReference type="InterPro" id="IPR053934">
    <property type="entry name" value="HTTM_dom"/>
</dbReference>
<dbReference type="Gene3D" id="2.60.120.10">
    <property type="entry name" value="Jelly Rolls"/>
    <property type="match status" value="1"/>
</dbReference>
<keyword evidence="19" id="KW-1185">Reference proteome</keyword>
<keyword evidence="7" id="KW-0007">Acetylation</keyword>
<keyword evidence="9" id="KW-1015">Disulfide bond</keyword>
<evidence type="ECO:0000256" key="7">
    <source>
        <dbReference type="ARBA" id="ARBA00022990"/>
    </source>
</evidence>
<evidence type="ECO:0000313" key="18">
    <source>
        <dbReference type="EnsemblMetazoa" id="XP_020915083.1"/>
    </source>
</evidence>
<evidence type="ECO:0000256" key="8">
    <source>
        <dbReference type="ARBA" id="ARBA00023136"/>
    </source>
</evidence>